<comment type="caution">
    <text evidence="7">The sequence shown here is derived from an EMBL/GenBank/DDBJ whole genome shotgun (WGS) entry which is preliminary data.</text>
</comment>
<evidence type="ECO:0000313" key="8">
    <source>
        <dbReference type="Proteomes" id="UP000612055"/>
    </source>
</evidence>
<feature type="compositionally biased region" description="Gly residues" evidence="5">
    <location>
        <begin position="258"/>
        <end position="269"/>
    </location>
</feature>
<dbReference type="GO" id="GO:0006457">
    <property type="term" value="P:protein folding"/>
    <property type="evidence" value="ECO:0007669"/>
    <property type="project" value="TreeGrafter"/>
</dbReference>
<organism evidence="7 8">
    <name type="scientific">Edaphochlamys debaryana</name>
    <dbReference type="NCBI Taxonomy" id="47281"/>
    <lineage>
        <taxon>Eukaryota</taxon>
        <taxon>Viridiplantae</taxon>
        <taxon>Chlorophyta</taxon>
        <taxon>core chlorophytes</taxon>
        <taxon>Chlorophyceae</taxon>
        <taxon>CS clade</taxon>
        <taxon>Chlamydomonadales</taxon>
        <taxon>Chlamydomonadales incertae sedis</taxon>
        <taxon>Edaphochlamys</taxon>
    </lineage>
</organism>
<name>A0A835XN88_9CHLO</name>
<feature type="compositionally biased region" description="Low complexity" evidence="5">
    <location>
        <begin position="125"/>
        <end position="140"/>
    </location>
</feature>
<gene>
    <name evidence="7" type="ORF">HYH03_014700</name>
</gene>
<dbReference type="AlphaFoldDB" id="A0A835XN88"/>
<keyword evidence="8" id="KW-1185">Reference proteome</keyword>
<feature type="compositionally biased region" description="Low complexity" evidence="5">
    <location>
        <begin position="152"/>
        <end position="161"/>
    </location>
</feature>
<dbReference type="GO" id="GO:0030150">
    <property type="term" value="P:protein import into mitochondrial matrix"/>
    <property type="evidence" value="ECO:0007669"/>
    <property type="project" value="TreeGrafter"/>
</dbReference>
<evidence type="ECO:0000256" key="2">
    <source>
        <dbReference type="ARBA" id="ARBA00022771"/>
    </source>
</evidence>
<keyword evidence="2 4" id="KW-0863">Zinc-finger</keyword>
<keyword evidence="3" id="KW-0862">Zinc</keyword>
<evidence type="ECO:0000256" key="1">
    <source>
        <dbReference type="ARBA" id="ARBA00022723"/>
    </source>
</evidence>
<sequence>MAARRELVAAIRQQAEPLSSRLASFSRAILADGTQLVEGSFGHSATRTVSSGCSCSHRDCHAVNVLPPRRPAGVISSGQRDSPAAAFLSTGAHASSACGLPWSLTAAAGPGRRGTGREVPTWPPAAAAASASRRTLATAASGGGGDGRQEADGGASSAGTSTSGGGGAVGQIQPRLLMTFTCSKCDTRSTKGFSKQSYTQGVVLVRCPGCKKLHLIADHLGWFGEEPFMVHQHLQQTGGNVVVVTAEEGRSAAPQEAGAGGEGSGGAGADPGVAARSAAAAAAAQASTDGVFELGTEQQVLGALEDARALARRAKPGQPGQPGSQ</sequence>
<dbReference type="InterPro" id="IPR024158">
    <property type="entry name" value="Mt_import_TIM15"/>
</dbReference>
<dbReference type="GO" id="GO:0051087">
    <property type="term" value="F:protein-folding chaperone binding"/>
    <property type="evidence" value="ECO:0007669"/>
    <property type="project" value="TreeGrafter"/>
</dbReference>
<dbReference type="PANTHER" id="PTHR20922">
    <property type="entry name" value="DNL-TYPE ZINC FINGER PROTEIN"/>
    <property type="match status" value="1"/>
</dbReference>
<evidence type="ECO:0000313" key="7">
    <source>
        <dbReference type="EMBL" id="KAG2486644.1"/>
    </source>
</evidence>
<dbReference type="PANTHER" id="PTHR20922:SF13">
    <property type="entry name" value="DNL-TYPE ZINC FINGER PROTEIN"/>
    <property type="match status" value="1"/>
</dbReference>
<dbReference type="InterPro" id="IPR007853">
    <property type="entry name" value="Znf_DNL-typ"/>
</dbReference>
<feature type="region of interest" description="Disordered" evidence="5">
    <location>
        <begin position="250"/>
        <end position="275"/>
    </location>
</feature>
<dbReference type="GO" id="GO:0005739">
    <property type="term" value="C:mitochondrion"/>
    <property type="evidence" value="ECO:0007669"/>
    <property type="project" value="TreeGrafter"/>
</dbReference>
<evidence type="ECO:0000256" key="3">
    <source>
        <dbReference type="ARBA" id="ARBA00022833"/>
    </source>
</evidence>
<evidence type="ECO:0000259" key="6">
    <source>
        <dbReference type="PROSITE" id="PS51501"/>
    </source>
</evidence>
<dbReference type="Pfam" id="PF05180">
    <property type="entry name" value="zf-DNL"/>
    <property type="match status" value="1"/>
</dbReference>
<dbReference type="Proteomes" id="UP000612055">
    <property type="component" value="Unassembled WGS sequence"/>
</dbReference>
<reference evidence="7" key="1">
    <citation type="journal article" date="2020" name="bioRxiv">
        <title>Comparative genomics of Chlamydomonas.</title>
        <authorList>
            <person name="Craig R.J."/>
            <person name="Hasan A.R."/>
            <person name="Ness R.W."/>
            <person name="Keightley P.D."/>
        </authorList>
    </citation>
    <scope>NUCLEOTIDE SEQUENCE</scope>
    <source>
        <strain evidence="7">CCAP 11/70</strain>
    </source>
</reference>
<dbReference type="GO" id="GO:0008270">
    <property type="term" value="F:zinc ion binding"/>
    <property type="evidence" value="ECO:0007669"/>
    <property type="project" value="UniProtKB-KW"/>
</dbReference>
<feature type="region of interest" description="Disordered" evidence="5">
    <location>
        <begin position="109"/>
        <end position="170"/>
    </location>
</feature>
<proteinExistence type="predicted"/>
<feature type="domain" description="DNL-type" evidence="6">
    <location>
        <begin position="171"/>
        <end position="266"/>
    </location>
</feature>
<keyword evidence="1" id="KW-0479">Metal-binding</keyword>
<dbReference type="GO" id="GO:0050821">
    <property type="term" value="P:protein stabilization"/>
    <property type="evidence" value="ECO:0007669"/>
    <property type="project" value="TreeGrafter"/>
</dbReference>
<dbReference type="EMBL" id="JAEHOE010000109">
    <property type="protein sequence ID" value="KAG2486644.1"/>
    <property type="molecule type" value="Genomic_DNA"/>
</dbReference>
<dbReference type="PROSITE" id="PS51501">
    <property type="entry name" value="ZF_DNL"/>
    <property type="match status" value="1"/>
</dbReference>
<evidence type="ECO:0000256" key="5">
    <source>
        <dbReference type="SAM" id="MobiDB-lite"/>
    </source>
</evidence>
<accession>A0A835XN88</accession>
<evidence type="ECO:0000256" key="4">
    <source>
        <dbReference type="PROSITE-ProRule" id="PRU00834"/>
    </source>
</evidence>
<protein>
    <recommendedName>
        <fullName evidence="6">DNL-type domain-containing protein</fullName>
    </recommendedName>
</protein>
<dbReference type="OrthoDB" id="512667at2759"/>